<feature type="transmembrane region" description="Helical" evidence="1">
    <location>
        <begin position="35"/>
        <end position="55"/>
    </location>
</feature>
<dbReference type="Proteomes" id="UP000198951">
    <property type="component" value="Unassembled WGS sequence"/>
</dbReference>
<keyword evidence="1" id="KW-1133">Transmembrane helix</keyword>
<evidence type="ECO:0000313" key="4">
    <source>
        <dbReference type="Proteomes" id="UP000198951"/>
    </source>
</evidence>
<protein>
    <submittedName>
        <fullName evidence="3">2TM domain-containing protein</fullName>
    </submittedName>
</protein>
<feature type="domain" description="2TM" evidence="2">
    <location>
        <begin position="26"/>
        <end position="109"/>
    </location>
</feature>
<evidence type="ECO:0000313" key="3">
    <source>
        <dbReference type="EMBL" id="SEA45371.1"/>
    </source>
</evidence>
<accession>A0A1H4BB60</accession>
<name>A0A1H4BB60_9FLAO</name>
<keyword evidence="1" id="KW-0472">Membrane</keyword>
<dbReference type="STRING" id="150146.SAMN05443667_104271"/>
<evidence type="ECO:0000259" key="2">
    <source>
        <dbReference type="Pfam" id="PF13239"/>
    </source>
</evidence>
<organism evidence="3 4">
    <name type="scientific">Flavobacterium gillisiae</name>
    <dbReference type="NCBI Taxonomy" id="150146"/>
    <lineage>
        <taxon>Bacteria</taxon>
        <taxon>Pseudomonadati</taxon>
        <taxon>Bacteroidota</taxon>
        <taxon>Flavobacteriia</taxon>
        <taxon>Flavobacteriales</taxon>
        <taxon>Flavobacteriaceae</taxon>
        <taxon>Flavobacterium</taxon>
    </lineage>
</organism>
<keyword evidence="1" id="KW-0812">Transmembrane</keyword>
<dbReference type="OrthoDB" id="1495672at2"/>
<dbReference type="InterPro" id="IPR025698">
    <property type="entry name" value="2TM_dom"/>
</dbReference>
<proteinExistence type="predicted"/>
<sequence>MGRFRKRMYDKYQEEGNSPDERYDMAYKRVKRIKGFYIHALVYVLVNAFILISIFNRSMIGDVVFWEWQTWNTVFFWGIGLVAHGLSVFGRDIFFGSNWEEKKVQEFMDKDKGNKWE</sequence>
<dbReference type="EMBL" id="FNRD01000004">
    <property type="protein sequence ID" value="SEA45371.1"/>
    <property type="molecule type" value="Genomic_DNA"/>
</dbReference>
<dbReference type="RefSeq" id="WP_091087560.1">
    <property type="nucleotide sequence ID" value="NZ_FNRD01000004.1"/>
</dbReference>
<evidence type="ECO:0000256" key="1">
    <source>
        <dbReference type="SAM" id="Phobius"/>
    </source>
</evidence>
<gene>
    <name evidence="3" type="ORF">SAMN05443667_104271</name>
</gene>
<reference evidence="4" key="1">
    <citation type="submission" date="2016-10" db="EMBL/GenBank/DDBJ databases">
        <authorList>
            <person name="Varghese N."/>
            <person name="Submissions S."/>
        </authorList>
    </citation>
    <scope>NUCLEOTIDE SEQUENCE [LARGE SCALE GENOMIC DNA]</scope>
    <source>
        <strain evidence="4">DSM 22376</strain>
    </source>
</reference>
<dbReference type="Pfam" id="PF13239">
    <property type="entry name" value="2TM"/>
    <property type="match status" value="1"/>
</dbReference>
<feature type="transmembrane region" description="Helical" evidence="1">
    <location>
        <begin position="75"/>
        <end position="94"/>
    </location>
</feature>
<dbReference type="AlphaFoldDB" id="A0A1H4BB60"/>
<keyword evidence="4" id="KW-1185">Reference proteome</keyword>